<accession>A0A699X6W0</accession>
<organism evidence="2">
    <name type="scientific">Tanacetum cinerariifolium</name>
    <name type="common">Dalmatian daisy</name>
    <name type="synonym">Chrysanthemum cinerariifolium</name>
    <dbReference type="NCBI Taxonomy" id="118510"/>
    <lineage>
        <taxon>Eukaryota</taxon>
        <taxon>Viridiplantae</taxon>
        <taxon>Streptophyta</taxon>
        <taxon>Embryophyta</taxon>
        <taxon>Tracheophyta</taxon>
        <taxon>Spermatophyta</taxon>
        <taxon>Magnoliopsida</taxon>
        <taxon>eudicotyledons</taxon>
        <taxon>Gunneridae</taxon>
        <taxon>Pentapetalae</taxon>
        <taxon>asterids</taxon>
        <taxon>campanulids</taxon>
        <taxon>Asterales</taxon>
        <taxon>Asteraceae</taxon>
        <taxon>Asteroideae</taxon>
        <taxon>Anthemideae</taxon>
        <taxon>Anthemidinae</taxon>
        <taxon>Tanacetum</taxon>
    </lineage>
</organism>
<dbReference type="AlphaFoldDB" id="A0A699X6W0"/>
<dbReference type="EMBL" id="BKCJ011810701">
    <property type="protein sequence ID" value="GFD54813.1"/>
    <property type="molecule type" value="Genomic_DNA"/>
</dbReference>
<protein>
    <submittedName>
        <fullName evidence="2">Uncharacterized protein</fullName>
    </submittedName>
</protein>
<proteinExistence type="predicted"/>
<gene>
    <name evidence="2" type="ORF">Tci_926782</name>
</gene>
<sequence>MARATRSRARRSGMYVVVKGRRTSQASSERKALSLLRGAVSMESIGQRTRRETMEASGRTWEKSSAQR</sequence>
<comment type="caution">
    <text evidence="2">The sequence shown here is derived from an EMBL/GenBank/DDBJ whole genome shotgun (WGS) entry which is preliminary data.</text>
</comment>
<name>A0A699X6W0_TANCI</name>
<reference evidence="2" key="1">
    <citation type="journal article" date="2019" name="Sci. Rep.">
        <title>Draft genome of Tanacetum cinerariifolium, the natural source of mosquito coil.</title>
        <authorList>
            <person name="Yamashiro T."/>
            <person name="Shiraishi A."/>
            <person name="Satake H."/>
            <person name="Nakayama K."/>
        </authorList>
    </citation>
    <scope>NUCLEOTIDE SEQUENCE</scope>
</reference>
<feature type="region of interest" description="Disordered" evidence="1">
    <location>
        <begin position="45"/>
        <end position="68"/>
    </location>
</feature>
<evidence type="ECO:0000313" key="2">
    <source>
        <dbReference type="EMBL" id="GFD54813.1"/>
    </source>
</evidence>
<evidence type="ECO:0000256" key="1">
    <source>
        <dbReference type="SAM" id="MobiDB-lite"/>
    </source>
</evidence>